<dbReference type="InterPro" id="IPR036162">
    <property type="entry name" value="Resolvase-like_N_sf"/>
</dbReference>
<dbReference type="InterPro" id="IPR011109">
    <property type="entry name" value="DNA_bind_recombinase_dom"/>
</dbReference>
<dbReference type="GO" id="GO:0000150">
    <property type="term" value="F:DNA strand exchange activity"/>
    <property type="evidence" value="ECO:0007669"/>
    <property type="project" value="InterPro"/>
</dbReference>
<organism evidence="3 4">
    <name type="scientific">Candidatus Uhrbacteria bacterium CG10_big_fil_rev_8_21_14_0_10_48_16</name>
    <dbReference type="NCBI Taxonomy" id="1975038"/>
    <lineage>
        <taxon>Bacteria</taxon>
        <taxon>Candidatus Uhriibacteriota</taxon>
    </lineage>
</organism>
<dbReference type="Pfam" id="PF00239">
    <property type="entry name" value="Resolvase"/>
    <property type="match status" value="1"/>
</dbReference>
<feature type="domain" description="Resolvase/invertase-type recombinase catalytic" evidence="1">
    <location>
        <begin position="13"/>
        <end position="160"/>
    </location>
</feature>
<evidence type="ECO:0000259" key="2">
    <source>
        <dbReference type="PROSITE" id="PS51737"/>
    </source>
</evidence>
<dbReference type="EMBL" id="PFEU01000013">
    <property type="protein sequence ID" value="PJE76764.1"/>
    <property type="molecule type" value="Genomic_DNA"/>
</dbReference>
<dbReference type="SMART" id="SM00857">
    <property type="entry name" value="Resolvase"/>
    <property type="match status" value="1"/>
</dbReference>
<dbReference type="PANTHER" id="PTHR30461:SF23">
    <property type="entry name" value="DNA RECOMBINASE-RELATED"/>
    <property type="match status" value="1"/>
</dbReference>
<evidence type="ECO:0000313" key="3">
    <source>
        <dbReference type="EMBL" id="PJE76764.1"/>
    </source>
</evidence>
<protein>
    <recommendedName>
        <fullName evidence="5">Recombinase family protein</fullName>
    </recommendedName>
</protein>
<dbReference type="GO" id="GO:0003677">
    <property type="term" value="F:DNA binding"/>
    <property type="evidence" value="ECO:0007669"/>
    <property type="project" value="InterPro"/>
</dbReference>
<dbReference type="InterPro" id="IPR050639">
    <property type="entry name" value="SSR_resolvase"/>
</dbReference>
<dbReference type="InterPro" id="IPR038109">
    <property type="entry name" value="DNA_bind_recomb_sf"/>
</dbReference>
<dbReference type="InterPro" id="IPR025827">
    <property type="entry name" value="Zn_ribbon_recom_dom"/>
</dbReference>
<dbReference type="PROSITE" id="PS51737">
    <property type="entry name" value="RECOMBINASE_DNA_BIND"/>
    <property type="match status" value="1"/>
</dbReference>
<dbReference type="SUPFAM" id="SSF53041">
    <property type="entry name" value="Resolvase-like"/>
    <property type="match status" value="1"/>
</dbReference>
<dbReference type="Gene3D" id="3.40.50.1390">
    <property type="entry name" value="Resolvase, N-terminal catalytic domain"/>
    <property type="match status" value="1"/>
</dbReference>
<evidence type="ECO:0008006" key="5">
    <source>
        <dbReference type="Google" id="ProtNLM"/>
    </source>
</evidence>
<comment type="caution">
    <text evidence="3">The sequence shown here is derived from an EMBL/GenBank/DDBJ whole genome shotgun (WGS) entry which is preliminary data.</text>
</comment>
<dbReference type="Pfam" id="PF07508">
    <property type="entry name" value="Recombinase"/>
    <property type="match status" value="1"/>
</dbReference>
<dbReference type="PROSITE" id="PS51736">
    <property type="entry name" value="RECOMBINASES_3"/>
    <property type="match status" value="1"/>
</dbReference>
<dbReference type="Pfam" id="PF13408">
    <property type="entry name" value="Zn_ribbon_recom"/>
    <property type="match status" value="1"/>
</dbReference>
<reference evidence="4" key="1">
    <citation type="submission" date="2017-09" db="EMBL/GenBank/DDBJ databases">
        <title>Depth-based differentiation of microbial function through sediment-hosted aquifers and enrichment of novel symbionts in the deep terrestrial subsurface.</title>
        <authorList>
            <person name="Probst A.J."/>
            <person name="Ladd B."/>
            <person name="Jarett J.K."/>
            <person name="Geller-Mcgrath D.E."/>
            <person name="Sieber C.M.K."/>
            <person name="Emerson J.B."/>
            <person name="Anantharaman K."/>
            <person name="Thomas B.C."/>
            <person name="Malmstrom R."/>
            <person name="Stieglmeier M."/>
            <person name="Klingl A."/>
            <person name="Woyke T."/>
            <person name="Ryan C.M."/>
            <person name="Banfield J.F."/>
        </authorList>
    </citation>
    <scope>NUCLEOTIDE SEQUENCE [LARGE SCALE GENOMIC DNA]</scope>
</reference>
<feature type="domain" description="Recombinase" evidence="2">
    <location>
        <begin position="167"/>
        <end position="281"/>
    </location>
</feature>
<dbReference type="PANTHER" id="PTHR30461">
    <property type="entry name" value="DNA-INVERTASE FROM LAMBDOID PROPHAGE"/>
    <property type="match status" value="1"/>
</dbReference>
<dbReference type="InterPro" id="IPR006119">
    <property type="entry name" value="Resolv_N"/>
</dbReference>
<sequence>MHPRKGIPSEEPMFCLYARKSSESEERQALSIESQVKEMQKLAERDGLDVVDIRRESHSAKQRGTRQVFNEMIKDLYIGKFNAILTWAPDRLSRNAGDLGAVVDLMDKGKVVEIRTFTQTFTNSPNDKFLLMILGSQAKLENDQRGVNVKRGMRARVEMGLWPGVAPLGYLNLYRTDKPCEILLDEERAPAIRQMFEKVANERWTIRKIYQWLHEDLHFKTRGGKRFCYSGIQRLLNNPFYYGRFEYPKGSGKWYDGKHTPIITKDLFEQVQKRLKRSYTKKKTKEFSFVRLFTCGLCGSGISAEEKFKTLKDGSLARYIYYGCTRGRDRFCKNQYIREDDLVEQLITIFDKADIDELGIRHIFEDEAMRFGKFQKFILGHPTTLNADEIDLNIRAYAIYVLQDGSISEKRSLLGHLRSQLTIKDKVICFAEREDNLLNS</sequence>
<name>A0A2M8LH35_9BACT</name>
<dbReference type="CDD" id="cd00338">
    <property type="entry name" value="Ser_Recombinase"/>
    <property type="match status" value="1"/>
</dbReference>
<evidence type="ECO:0000259" key="1">
    <source>
        <dbReference type="PROSITE" id="PS51736"/>
    </source>
</evidence>
<proteinExistence type="predicted"/>
<dbReference type="Gene3D" id="3.90.1750.20">
    <property type="entry name" value="Putative Large Serine Recombinase, Chain B, Domain 2"/>
    <property type="match status" value="1"/>
</dbReference>
<dbReference type="AlphaFoldDB" id="A0A2M8LH35"/>
<accession>A0A2M8LH35</accession>
<dbReference type="Proteomes" id="UP000231436">
    <property type="component" value="Unassembled WGS sequence"/>
</dbReference>
<evidence type="ECO:0000313" key="4">
    <source>
        <dbReference type="Proteomes" id="UP000231436"/>
    </source>
</evidence>
<gene>
    <name evidence="3" type="ORF">COV05_02780</name>
</gene>